<keyword evidence="9" id="KW-1017">Isopeptide bond</keyword>
<evidence type="ECO:0000256" key="27">
    <source>
        <dbReference type="RuleBase" id="RU000304"/>
    </source>
</evidence>
<keyword evidence="8" id="KW-0963">Cytoplasm</keyword>
<dbReference type="AlphaFoldDB" id="A0A4W3JW27"/>
<dbReference type="Proteomes" id="UP000314986">
    <property type="component" value="Unassembled WGS sequence"/>
</dbReference>
<evidence type="ECO:0000256" key="23">
    <source>
        <dbReference type="ARBA" id="ARBA00023163"/>
    </source>
</evidence>
<evidence type="ECO:0000256" key="6">
    <source>
        <dbReference type="ARBA" id="ARBA00017660"/>
    </source>
</evidence>
<evidence type="ECO:0000256" key="8">
    <source>
        <dbReference type="ARBA" id="ARBA00022490"/>
    </source>
</evidence>
<dbReference type="FunFam" id="1.10.510.10:FF:000143">
    <property type="entry name" value="Mitogen-activated protein kinase kinase kinase 7"/>
    <property type="match status" value="1"/>
</dbReference>
<evidence type="ECO:0000256" key="15">
    <source>
        <dbReference type="ARBA" id="ARBA00022741"/>
    </source>
</evidence>
<evidence type="ECO:0000256" key="1">
    <source>
        <dbReference type="ARBA" id="ARBA00001946"/>
    </source>
</evidence>
<evidence type="ECO:0000313" key="30">
    <source>
        <dbReference type="Proteomes" id="UP000314986"/>
    </source>
</evidence>
<dbReference type="Gene3D" id="1.10.510.10">
    <property type="entry name" value="Transferase(Phosphotransferase) domain 1"/>
    <property type="match status" value="1"/>
</dbReference>
<dbReference type="SMART" id="SM00220">
    <property type="entry name" value="S_TKc"/>
    <property type="match status" value="1"/>
</dbReference>
<dbReference type="InterPro" id="IPR017441">
    <property type="entry name" value="Protein_kinase_ATP_BS"/>
</dbReference>
<evidence type="ECO:0000256" key="10">
    <source>
        <dbReference type="ARBA" id="ARBA00022527"/>
    </source>
</evidence>
<evidence type="ECO:0000256" key="2">
    <source>
        <dbReference type="ARBA" id="ARBA00004413"/>
    </source>
</evidence>
<evidence type="ECO:0000256" key="12">
    <source>
        <dbReference type="ARBA" id="ARBA00022679"/>
    </source>
</evidence>
<evidence type="ECO:0000256" key="13">
    <source>
        <dbReference type="ARBA" id="ARBA00022703"/>
    </source>
</evidence>
<feature type="domain" description="Protein kinase" evidence="28">
    <location>
        <begin position="25"/>
        <end position="280"/>
    </location>
</feature>
<comment type="catalytic activity">
    <reaction evidence="25">
        <text>L-seryl-[protein] + ATP = O-phospho-L-seryl-[protein] + ADP + H(+)</text>
        <dbReference type="Rhea" id="RHEA:17989"/>
        <dbReference type="Rhea" id="RHEA-COMP:9863"/>
        <dbReference type="Rhea" id="RHEA-COMP:11604"/>
        <dbReference type="ChEBI" id="CHEBI:15378"/>
        <dbReference type="ChEBI" id="CHEBI:29999"/>
        <dbReference type="ChEBI" id="CHEBI:30616"/>
        <dbReference type="ChEBI" id="CHEBI:83421"/>
        <dbReference type="ChEBI" id="CHEBI:456216"/>
        <dbReference type="EC" id="2.7.11.25"/>
    </reaction>
</comment>
<evidence type="ECO:0000256" key="14">
    <source>
        <dbReference type="ARBA" id="ARBA00022723"/>
    </source>
</evidence>
<evidence type="ECO:0000256" key="5">
    <source>
        <dbReference type="ARBA" id="ARBA00012406"/>
    </source>
</evidence>
<comment type="similarity">
    <text evidence="4">Belongs to the protein kinase superfamily. STE Ser/Thr protein kinase family. MAP kinase kinase kinase subfamily.</text>
</comment>
<organism evidence="29 30">
    <name type="scientific">Callorhinchus milii</name>
    <name type="common">Ghost shark</name>
    <dbReference type="NCBI Taxonomy" id="7868"/>
    <lineage>
        <taxon>Eukaryota</taxon>
        <taxon>Metazoa</taxon>
        <taxon>Chordata</taxon>
        <taxon>Craniata</taxon>
        <taxon>Vertebrata</taxon>
        <taxon>Chondrichthyes</taxon>
        <taxon>Holocephali</taxon>
        <taxon>Chimaeriformes</taxon>
        <taxon>Callorhinchidae</taxon>
        <taxon>Callorhinchus</taxon>
    </lineage>
</organism>
<keyword evidence="15 26" id="KW-0547">Nucleotide-binding</keyword>
<evidence type="ECO:0000259" key="28">
    <source>
        <dbReference type="PROSITE" id="PS50011"/>
    </source>
</evidence>
<feature type="binding site" evidence="26">
    <location>
        <position position="52"/>
    </location>
    <ligand>
        <name>ATP</name>
        <dbReference type="ChEBI" id="CHEBI:30616"/>
    </ligand>
</feature>
<dbReference type="Ensembl" id="ENSCMIT00000036618.1">
    <property type="protein sequence ID" value="ENSCMIP00000036085.1"/>
    <property type="gene ID" value="ENSCMIG00000015230.1"/>
</dbReference>
<dbReference type="GO" id="GO:0005886">
    <property type="term" value="C:plasma membrane"/>
    <property type="evidence" value="ECO:0007669"/>
    <property type="project" value="UniProtKB-SubCell"/>
</dbReference>
<dbReference type="GO" id="GO:0005737">
    <property type="term" value="C:cytoplasm"/>
    <property type="evidence" value="ECO:0007669"/>
    <property type="project" value="UniProtKB-SubCell"/>
</dbReference>
<reference evidence="30" key="2">
    <citation type="journal article" date="2007" name="PLoS Biol.">
        <title>Survey sequencing and comparative analysis of the elephant shark (Callorhinchus milii) genome.</title>
        <authorList>
            <person name="Venkatesh B."/>
            <person name="Kirkness E.F."/>
            <person name="Loh Y.H."/>
            <person name="Halpern A.L."/>
            <person name="Lee A.P."/>
            <person name="Johnson J."/>
            <person name="Dandona N."/>
            <person name="Viswanathan L.D."/>
            <person name="Tay A."/>
            <person name="Venter J.C."/>
            <person name="Strausberg R.L."/>
            <person name="Brenner S."/>
        </authorList>
    </citation>
    <scope>NUCLEOTIDE SEQUENCE [LARGE SCALE GENOMIC DNA]</scope>
</reference>
<comment type="subcellular location">
    <subcellularLocation>
        <location evidence="2">Cell membrane</location>
        <topology evidence="2">Peripheral membrane protein</topology>
        <orientation evidence="2">Cytoplasmic side</orientation>
    </subcellularLocation>
    <subcellularLocation>
        <location evidence="3">Cytoplasm</location>
    </subcellularLocation>
</comment>
<keyword evidence="16" id="KW-0418">Kinase</keyword>
<dbReference type="PANTHER" id="PTHR46716">
    <property type="entry name" value="MITOGEN-ACTIVATED PROTEIN KINASE KINASE KINASE 7"/>
    <property type="match status" value="1"/>
</dbReference>
<evidence type="ECO:0000256" key="22">
    <source>
        <dbReference type="ARBA" id="ARBA00023136"/>
    </source>
</evidence>
<keyword evidence="14" id="KW-0479">Metal-binding</keyword>
<keyword evidence="30" id="KW-1185">Reference proteome</keyword>
<evidence type="ECO:0000256" key="25">
    <source>
        <dbReference type="ARBA" id="ARBA00048329"/>
    </source>
</evidence>
<dbReference type="GO" id="GO:0071560">
    <property type="term" value="P:cellular response to transforming growth factor beta stimulus"/>
    <property type="evidence" value="ECO:0007669"/>
    <property type="project" value="UniProtKB-ARBA"/>
</dbReference>
<dbReference type="GO" id="GO:0043123">
    <property type="term" value="P:positive regulation of canonical NF-kappaB signal transduction"/>
    <property type="evidence" value="ECO:0007669"/>
    <property type="project" value="UniProtKB-ARBA"/>
</dbReference>
<keyword evidence="23" id="KW-0804">Transcription</keyword>
<dbReference type="Gene3D" id="3.30.200.20">
    <property type="entry name" value="Phosphorylase Kinase, domain 1"/>
    <property type="match status" value="1"/>
</dbReference>
<dbReference type="InterPro" id="IPR008271">
    <property type="entry name" value="Ser/Thr_kinase_AS"/>
</dbReference>
<dbReference type="GO" id="GO:0004709">
    <property type="term" value="F:MAP kinase kinase kinase activity"/>
    <property type="evidence" value="ECO:0007669"/>
    <property type="project" value="UniProtKB-EC"/>
</dbReference>
<dbReference type="PROSITE" id="PS00107">
    <property type="entry name" value="PROTEIN_KINASE_ATP"/>
    <property type="match status" value="1"/>
</dbReference>
<comment type="catalytic activity">
    <reaction evidence="24">
        <text>L-threonyl-[protein] + ATP = O-phospho-L-threonyl-[protein] + ADP + H(+)</text>
        <dbReference type="Rhea" id="RHEA:46608"/>
        <dbReference type="Rhea" id="RHEA-COMP:11060"/>
        <dbReference type="Rhea" id="RHEA-COMP:11605"/>
        <dbReference type="ChEBI" id="CHEBI:15378"/>
        <dbReference type="ChEBI" id="CHEBI:30013"/>
        <dbReference type="ChEBI" id="CHEBI:30616"/>
        <dbReference type="ChEBI" id="CHEBI:61977"/>
        <dbReference type="ChEBI" id="CHEBI:456216"/>
        <dbReference type="EC" id="2.7.11.25"/>
    </reaction>
</comment>
<evidence type="ECO:0000256" key="24">
    <source>
        <dbReference type="ARBA" id="ARBA00047559"/>
    </source>
</evidence>
<dbReference type="GO" id="GO:0005102">
    <property type="term" value="F:signaling receptor binding"/>
    <property type="evidence" value="ECO:0007669"/>
    <property type="project" value="UniProtKB-ARBA"/>
</dbReference>
<keyword evidence="21" id="KW-0346">Stress response</keyword>
<dbReference type="GO" id="GO:0009893">
    <property type="term" value="P:positive regulation of metabolic process"/>
    <property type="evidence" value="ECO:0007669"/>
    <property type="project" value="UniProtKB-ARBA"/>
</dbReference>
<keyword evidence="17 26" id="KW-0067">ATP-binding</keyword>
<protein>
    <recommendedName>
        <fullName evidence="6">Mitogen-activated protein kinase kinase kinase 7</fullName>
        <ecNumber evidence="5">2.7.11.25</ecNumber>
    </recommendedName>
</protein>
<dbReference type="PROSITE" id="PS00108">
    <property type="entry name" value="PROTEIN_KINASE_ST"/>
    <property type="match status" value="1"/>
</dbReference>
<proteinExistence type="inferred from homology"/>
<dbReference type="PROSITE" id="PS50011">
    <property type="entry name" value="PROTEIN_KINASE_DOM"/>
    <property type="match status" value="1"/>
</dbReference>
<keyword evidence="19" id="KW-0832">Ubl conjugation</keyword>
<evidence type="ECO:0000256" key="3">
    <source>
        <dbReference type="ARBA" id="ARBA00004496"/>
    </source>
</evidence>
<keyword evidence="20" id="KW-0805">Transcription regulation</keyword>
<dbReference type="Pfam" id="PF07714">
    <property type="entry name" value="PK_Tyr_Ser-Thr"/>
    <property type="match status" value="1"/>
</dbReference>
<dbReference type="GO" id="GO:0019901">
    <property type="term" value="F:protein kinase binding"/>
    <property type="evidence" value="ECO:0007669"/>
    <property type="project" value="UniProtKB-ARBA"/>
</dbReference>
<keyword evidence="12" id="KW-0808">Transferase</keyword>
<evidence type="ECO:0000256" key="11">
    <source>
        <dbReference type="ARBA" id="ARBA00022553"/>
    </source>
</evidence>
<accession>A0A4W3JW27</accession>
<evidence type="ECO:0000256" key="21">
    <source>
        <dbReference type="ARBA" id="ARBA00023016"/>
    </source>
</evidence>
<dbReference type="PRINTS" id="PR00109">
    <property type="entry name" value="TYRKINASE"/>
</dbReference>
<evidence type="ECO:0000313" key="29">
    <source>
        <dbReference type="Ensembl" id="ENSCMIP00000036085.1"/>
    </source>
</evidence>
<name>A0A4W3JW27_CALMI</name>
<dbReference type="InterPro" id="IPR000719">
    <property type="entry name" value="Prot_kinase_dom"/>
</dbReference>
<dbReference type="GO" id="GO:0046872">
    <property type="term" value="F:metal ion binding"/>
    <property type="evidence" value="ECO:0007669"/>
    <property type="project" value="UniProtKB-KW"/>
</dbReference>
<dbReference type="GO" id="GO:0007254">
    <property type="term" value="P:JNK cascade"/>
    <property type="evidence" value="ECO:0007669"/>
    <property type="project" value="TreeGrafter"/>
</dbReference>
<evidence type="ECO:0000256" key="26">
    <source>
        <dbReference type="PROSITE-ProRule" id="PRU10141"/>
    </source>
</evidence>
<comment type="cofactor">
    <cofactor evidence="1">
        <name>Mg(2+)</name>
        <dbReference type="ChEBI" id="CHEBI:18420"/>
    </cofactor>
</comment>
<evidence type="ECO:0000256" key="19">
    <source>
        <dbReference type="ARBA" id="ARBA00022843"/>
    </source>
</evidence>
<sequence>MSASSAEIIEAPQALDFEEINYNEIEVEEVVGRGAFGVVCKAKWREKDVAIKQIESESERKAFIVELRQLSRVTHPNIVKLYGACLNPVCLVMEYAEGGSLYNVLHGAEPLPYYTAAHAMSWCLQCAQGVAYLHGMKPKALIHRDLKPPNLLLVAGGTVLKICDFGTACDIQTHMTNNKGSAAWMAPEVFEGSNYSEKCDVFSWGIILWEVITRRKPFDEIGGPAFRIMWAVHNGTRPPLIKNLPKPIESLMTRCWSKDPAQRPSMEEIVRIMMHLMKYFPGAEEPLQYPCHYSDVSQSNSATSTGSFLEITSTNTSNKSDANAEASELHGNATNDTIKRLETKLAQLKLQPKSVNTNGSDNSIPMAYLTLDHQLQPLAPCPNSKESMSVFEQHCKMAQEYLKVQTEIALLLQRKQELIAELDQDEKDQQNTSRLVQEHKKLLEENKSLSTYYQKCKKQLEYIRAQQQKRQGTS</sequence>
<evidence type="ECO:0000256" key="18">
    <source>
        <dbReference type="ARBA" id="ARBA00022842"/>
    </source>
</evidence>
<dbReference type="InterPro" id="IPR011009">
    <property type="entry name" value="Kinase-like_dom_sf"/>
</dbReference>
<reference evidence="30" key="1">
    <citation type="journal article" date="2006" name="Science">
        <title>Ancient noncoding elements conserved in the human genome.</title>
        <authorList>
            <person name="Venkatesh B."/>
            <person name="Kirkness E.F."/>
            <person name="Loh Y.H."/>
            <person name="Halpern A.L."/>
            <person name="Lee A.P."/>
            <person name="Johnson J."/>
            <person name="Dandona N."/>
            <person name="Viswanathan L.D."/>
            <person name="Tay A."/>
            <person name="Venter J.C."/>
            <person name="Strausberg R.L."/>
            <person name="Brenner S."/>
        </authorList>
    </citation>
    <scope>NUCLEOTIDE SEQUENCE [LARGE SCALE GENOMIC DNA]</scope>
</reference>
<evidence type="ECO:0000256" key="4">
    <source>
        <dbReference type="ARBA" id="ARBA00006529"/>
    </source>
</evidence>
<reference evidence="29" key="4">
    <citation type="submission" date="2025-08" db="UniProtKB">
        <authorList>
            <consortium name="Ensembl"/>
        </authorList>
    </citation>
    <scope>IDENTIFICATION</scope>
</reference>
<keyword evidence="10 27" id="KW-0723">Serine/threonine-protein kinase</keyword>
<evidence type="ECO:0000256" key="20">
    <source>
        <dbReference type="ARBA" id="ARBA00023015"/>
    </source>
</evidence>
<keyword evidence="22" id="KW-0472">Membrane</keyword>
<evidence type="ECO:0000256" key="9">
    <source>
        <dbReference type="ARBA" id="ARBA00022499"/>
    </source>
</evidence>
<evidence type="ECO:0000256" key="17">
    <source>
        <dbReference type="ARBA" id="ARBA00022840"/>
    </source>
</evidence>
<evidence type="ECO:0000256" key="16">
    <source>
        <dbReference type="ARBA" id="ARBA00022777"/>
    </source>
</evidence>
<keyword evidence="11" id="KW-0597">Phosphoprotein</keyword>
<dbReference type="GO" id="GO:0043410">
    <property type="term" value="P:positive regulation of MAPK cascade"/>
    <property type="evidence" value="ECO:0007669"/>
    <property type="project" value="UniProtKB-ARBA"/>
</dbReference>
<dbReference type="CDD" id="cd14058">
    <property type="entry name" value="STKc_TAK1"/>
    <property type="match status" value="1"/>
</dbReference>
<dbReference type="SUPFAM" id="SSF56112">
    <property type="entry name" value="Protein kinase-like (PK-like)"/>
    <property type="match status" value="1"/>
</dbReference>
<dbReference type="GO" id="GO:0006955">
    <property type="term" value="P:immune response"/>
    <property type="evidence" value="ECO:0007669"/>
    <property type="project" value="TreeGrafter"/>
</dbReference>
<dbReference type="EC" id="2.7.11.25" evidence="5"/>
<dbReference type="GO" id="GO:0006915">
    <property type="term" value="P:apoptotic process"/>
    <property type="evidence" value="ECO:0007669"/>
    <property type="project" value="UniProtKB-KW"/>
</dbReference>
<dbReference type="GeneTree" id="ENSGT00940000157785"/>
<gene>
    <name evidence="29" type="primary">map3k7</name>
</gene>
<keyword evidence="18" id="KW-0460">Magnesium</keyword>
<dbReference type="PANTHER" id="PTHR46716:SF1">
    <property type="entry name" value="MITOGEN-ACTIVATED PROTEIN KINASE KINASE KINASE 7"/>
    <property type="match status" value="1"/>
</dbReference>
<dbReference type="GO" id="GO:0005524">
    <property type="term" value="F:ATP binding"/>
    <property type="evidence" value="ECO:0007669"/>
    <property type="project" value="UniProtKB-UniRule"/>
</dbReference>
<reference evidence="30" key="3">
    <citation type="journal article" date="2014" name="Nature">
        <title>Elephant shark genome provides unique insights into gnathostome evolution.</title>
        <authorList>
            <consortium name="International Elephant Shark Genome Sequencing Consortium"/>
            <person name="Venkatesh B."/>
            <person name="Lee A.P."/>
            <person name="Ravi V."/>
            <person name="Maurya A.K."/>
            <person name="Lian M.M."/>
            <person name="Swann J.B."/>
            <person name="Ohta Y."/>
            <person name="Flajnik M.F."/>
            <person name="Sutoh Y."/>
            <person name="Kasahara M."/>
            <person name="Hoon S."/>
            <person name="Gangu V."/>
            <person name="Roy S.W."/>
            <person name="Irimia M."/>
            <person name="Korzh V."/>
            <person name="Kondrychyn I."/>
            <person name="Lim Z.W."/>
            <person name="Tay B.H."/>
            <person name="Tohari S."/>
            <person name="Kong K.W."/>
            <person name="Ho S."/>
            <person name="Lorente-Galdos B."/>
            <person name="Quilez J."/>
            <person name="Marques-Bonet T."/>
            <person name="Raney B.J."/>
            <person name="Ingham P.W."/>
            <person name="Tay A."/>
            <person name="Hillier L.W."/>
            <person name="Minx P."/>
            <person name="Boehm T."/>
            <person name="Wilson R.K."/>
            <person name="Brenner S."/>
            <person name="Warren W.C."/>
        </authorList>
    </citation>
    <scope>NUCLEOTIDE SEQUENCE [LARGE SCALE GENOMIC DNA]</scope>
</reference>
<dbReference type="FunFam" id="3.30.200.20:FF:000152">
    <property type="entry name" value="Mitogen-activated protein kinase kinase kinase 7"/>
    <property type="match status" value="1"/>
</dbReference>
<dbReference type="InterPro" id="IPR001245">
    <property type="entry name" value="Ser-Thr/Tyr_kinase_cat_dom"/>
</dbReference>
<evidence type="ECO:0000256" key="7">
    <source>
        <dbReference type="ARBA" id="ARBA00022475"/>
    </source>
</evidence>
<keyword evidence="7" id="KW-1003">Cell membrane</keyword>
<keyword evidence="13" id="KW-0053">Apoptosis</keyword>
<reference evidence="29" key="5">
    <citation type="submission" date="2025-09" db="UniProtKB">
        <authorList>
            <consortium name="Ensembl"/>
        </authorList>
    </citation>
    <scope>IDENTIFICATION</scope>
</reference>